<name>A0A8T2IKG8_9PIPI</name>
<reference evidence="3" key="1">
    <citation type="thesis" date="2020" institute="ProQuest LLC" country="789 East Eisenhower Parkway, Ann Arbor, MI, USA">
        <title>Comparative Genomics and Chromosome Evolution.</title>
        <authorList>
            <person name="Mudd A.B."/>
        </authorList>
    </citation>
    <scope>NUCLEOTIDE SEQUENCE</scope>
    <source>
        <strain evidence="3">Female2</strain>
        <tissue evidence="3">Blood</tissue>
    </source>
</reference>
<feature type="domain" description="NID" evidence="2">
    <location>
        <begin position="254"/>
        <end position="342"/>
    </location>
</feature>
<evidence type="ECO:0000256" key="1">
    <source>
        <dbReference type="SAM" id="Coils"/>
    </source>
</evidence>
<evidence type="ECO:0000259" key="2">
    <source>
        <dbReference type="Pfam" id="PF07292"/>
    </source>
</evidence>
<evidence type="ECO:0000313" key="3">
    <source>
        <dbReference type="EMBL" id="KAG8432313.1"/>
    </source>
</evidence>
<keyword evidence="4" id="KW-1185">Reference proteome</keyword>
<dbReference type="Pfam" id="PF07292">
    <property type="entry name" value="NID"/>
    <property type="match status" value="2"/>
</dbReference>
<sequence length="361" mass="42052">MSACETDREKLEAELQTWKDKLSEAERHKTDLLIRRLDAEEKKNKAQQDLESLMDKKRKIEEEKCKIKETYEKERDDLQRSNSELKAQIQELEQILKSEEDSLEKMKEGLKGEIKMPETYINFKEPMKEDSGTYDNISHKLQVVMNNPFILEGGQALVTFEEREVAERILRKRNFKLTINDVVVEVTASKVNLEKTLQYEINMDISKKRLCIHDLPVGVPDEYLREKLELTFYKPSIGGGEIDKVQFDRERNVATIDFLHNGVVERLVKQQHFQFVLGDLTHQLKVEPCIDIEMNKLQLYTGDSERTVLLTGITGVEQPEDDIQDIIEVYFQKTSNGGGEVERILYSHSRKRPVVFDIDLS</sequence>
<keyword evidence="1" id="KW-0175">Coiled coil</keyword>
<organism evidence="3 4">
    <name type="scientific">Hymenochirus boettgeri</name>
    <name type="common">Congo dwarf clawed frog</name>
    <dbReference type="NCBI Taxonomy" id="247094"/>
    <lineage>
        <taxon>Eukaryota</taxon>
        <taxon>Metazoa</taxon>
        <taxon>Chordata</taxon>
        <taxon>Craniata</taxon>
        <taxon>Vertebrata</taxon>
        <taxon>Euteleostomi</taxon>
        <taxon>Amphibia</taxon>
        <taxon>Batrachia</taxon>
        <taxon>Anura</taxon>
        <taxon>Pipoidea</taxon>
        <taxon>Pipidae</taxon>
        <taxon>Pipinae</taxon>
        <taxon>Hymenochirus</taxon>
    </lineage>
</organism>
<gene>
    <name evidence="3" type="ORF">GDO86_016813</name>
</gene>
<dbReference type="PANTHER" id="PTHR15225">
    <property type="entry name" value="INTERFERON-INDUCED PROTEIN 35/NMI N-MYC/STAT INTERACTING PROTEIN"/>
    <property type="match status" value="1"/>
</dbReference>
<dbReference type="AlphaFoldDB" id="A0A8T2IKG8"/>
<evidence type="ECO:0000313" key="4">
    <source>
        <dbReference type="Proteomes" id="UP000812440"/>
    </source>
</evidence>
<dbReference type="PANTHER" id="PTHR15225:SF4">
    <property type="entry name" value="N-MYC-INTERACTOR"/>
    <property type="match status" value="1"/>
</dbReference>
<comment type="caution">
    <text evidence="3">The sequence shown here is derived from an EMBL/GenBank/DDBJ whole genome shotgun (WGS) entry which is preliminary data.</text>
</comment>
<feature type="domain" description="NID" evidence="2">
    <location>
        <begin position="156"/>
        <end position="243"/>
    </location>
</feature>
<feature type="coiled-coil region" evidence="1">
    <location>
        <begin position="1"/>
        <end position="109"/>
    </location>
</feature>
<proteinExistence type="predicted"/>
<dbReference type="InterPro" id="IPR012677">
    <property type="entry name" value="Nucleotide-bd_a/b_plait_sf"/>
</dbReference>
<dbReference type="Proteomes" id="UP000812440">
    <property type="component" value="Chromosome 9"/>
</dbReference>
<dbReference type="EMBL" id="JAACNH010000009">
    <property type="protein sequence ID" value="KAG8432313.1"/>
    <property type="molecule type" value="Genomic_DNA"/>
</dbReference>
<dbReference type="InterPro" id="IPR009909">
    <property type="entry name" value="Nmi/IFP35_dom"/>
</dbReference>
<dbReference type="GO" id="GO:0005737">
    <property type="term" value="C:cytoplasm"/>
    <property type="evidence" value="ECO:0007669"/>
    <property type="project" value="TreeGrafter"/>
</dbReference>
<accession>A0A8T2IKG8</accession>
<dbReference type="Gene3D" id="3.30.70.330">
    <property type="match status" value="1"/>
</dbReference>
<protein>
    <recommendedName>
        <fullName evidence="2">NID domain-containing protein</fullName>
    </recommendedName>
</protein>
<dbReference type="OrthoDB" id="9903237at2759"/>